<dbReference type="FunFam" id="6.10.250.3410:FF:000001">
    <property type="entry name" value="Protein DBF4 homolog A"/>
    <property type="match status" value="1"/>
</dbReference>
<proteinExistence type="predicted"/>
<dbReference type="GO" id="GO:0010571">
    <property type="term" value="P:positive regulation of nuclear cell cycle DNA replication"/>
    <property type="evidence" value="ECO:0007669"/>
    <property type="project" value="TreeGrafter"/>
</dbReference>
<dbReference type="Gene3D" id="3.40.50.10190">
    <property type="entry name" value="BRCT domain"/>
    <property type="match status" value="1"/>
</dbReference>
<accession>A0A9P5XWP7</accession>
<feature type="region of interest" description="Disordered" evidence="5">
    <location>
        <begin position="1"/>
        <end position="76"/>
    </location>
</feature>
<feature type="domain" description="DBF4-type" evidence="6">
    <location>
        <begin position="502"/>
        <end position="551"/>
    </location>
</feature>
<keyword evidence="3" id="KW-0862">Zinc</keyword>
<keyword evidence="1" id="KW-0479">Metal-binding</keyword>
<dbReference type="GO" id="GO:0043539">
    <property type="term" value="F:protein serine/threonine kinase activator activity"/>
    <property type="evidence" value="ECO:0007669"/>
    <property type="project" value="TreeGrafter"/>
</dbReference>
<feature type="region of interest" description="Disordered" evidence="5">
    <location>
        <begin position="470"/>
        <end position="505"/>
    </location>
</feature>
<keyword evidence="2 4" id="KW-0863">Zinc-finger</keyword>
<dbReference type="EMBL" id="MU150340">
    <property type="protein sequence ID" value="KAF9458449.1"/>
    <property type="molecule type" value="Genomic_DNA"/>
</dbReference>
<dbReference type="PANTHER" id="PTHR15375:SF26">
    <property type="entry name" value="PROTEIN CHIFFON"/>
    <property type="match status" value="1"/>
</dbReference>
<dbReference type="InterPro" id="IPR006572">
    <property type="entry name" value="Znf_DBF"/>
</dbReference>
<dbReference type="PANTHER" id="PTHR15375">
    <property type="entry name" value="ACTIVATOR OF S-PHASE KINASE-RELATED"/>
    <property type="match status" value="1"/>
</dbReference>
<evidence type="ECO:0000313" key="8">
    <source>
        <dbReference type="Proteomes" id="UP000807353"/>
    </source>
</evidence>
<evidence type="ECO:0000256" key="2">
    <source>
        <dbReference type="ARBA" id="ARBA00022771"/>
    </source>
</evidence>
<gene>
    <name evidence="7" type="ORF">BDZ94DRAFT_1301214</name>
</gene>
<dbReference type="InterPro" id="IPR038545">
    <property type="entry name" value="Znf_DBF_sf"/>
</dbReference>
<dbReference type="Proteomes" id="UP000807353">
    <property type="component" value="Unassembled WGS sequence"/>
</dbReference>
<evidence type="ECO:0000256" key="1">
    <source>
        <dbReference type="ARBA" id="ARBA00022723"/>
    </source>
</evidence>
<protein>
    <submittedName>
        <fullName evidence="7">Dfp1/Him1, central region-domain-containing protein</fullName>
    </submittedName>
</protein>
<organism evidence="7 8">
    <name type="scientific">Collybia nuda</name>
    <dbReference type="NCBI Taxonomy" id="64659"/>
    <lineage>
        <taxon>Eukaryota</taxon>
        <taxon>Fungi</taxon>
        <taxon>Dikarya</taxon>
        <taxon>Basidiomycota</taxon>
        <taxon>Agaricomycotina</taxon>
        <taxon>Agaricomycetes</taxon>
        <taxon>Agaricomycetidae</taxon>
        <taxon>Agaricales</taxon>
        <taxon>Tricholomatineae</taxon>
        <taxon>Clitocybaceae</taxon>
        <taxon>Collybia</taxon>
    </lineage>
</organism>
<evidence type="ECO:0000259" key="6">
    <source>
        <dbReference type="PROSITE" id="PS51265"/>
    </source>
</evidence>
<evidence type="ECO:0000313" key="7">
    <source>
        <dbReference type="EMBL" id="KAF9458449.1"/>
    </source>
</evidence>
<evidence type="ECO:0000256" key="4">
    <source>
        <dbReference type="PROSITE-ProRule" id="PRU00600"/>
    </source>
</evidence>
<dbReference type="AlphaFoldDB" id="A0A9P5XWP7"/>
<dbReference type="OrthoDB" id="21380at2759"/>
<dbReference type="PROSITE" id="PS51265">
    <property type="entry name" value="ZF_DBF4"/>
    <property type="match status" value="1"/>
</dbReference>
<dbReference type="InterPro" id="IPR051590">
    <property type="entry name" value="Replication_Regulatory_Kinase"/>
</dbReference>
<sequence length="600" mass="67532">MATLNRRPFSNRPTQTCSPLKPTRTVPGSKRAHSPDPFDINANSASTKRLKSIAPALSVGNRDSTRERKHLEREQQKAEFREKYTRAFPGFIFCFDEQSLGAGASEGYRGKIEHLGAAIDDFFSNTITHFIANRPLPKVDILSDKENNPKAIGEGLLKSPIKLKGRFAEDTPTFDVLAEAIRQDKKIWNTAKLDSVLARLLDDPPVGSGSVVHKSISTSRPPATINSRRSLTHLLQSERVYGTLERDPTQKRHDFRYFARGSKFVLVEDMRQQLATIAVHEYHIPPKGVSKVPWPVLHCHPRARGPFIAYDEREKKRWEKLQRNEADSKEECTKYNNKLRQVEVMKRRAEANLYASRTGDLRRSVSMNNLRRGAALPSGGLLDENPFDFDAEGDNPESVNASGYLLSGTGLGYTAASGNSVGITSTGGTTSTTGRALRNVQLPSALSGRMKQQIVTSRKFPSTVDKLQDDKELMGPPAIPEKQSALRKSRSTNTLKLPKREEGSKPGYCESCRVKFEDFKNHISGRKHKKFAVDDANFFQLDCILARVQRRTREEIQQEARKRAYERQYYCRRVNADIGSLSSEGQPVKQDETNMDDVWI</sequence>
<dbReference type="Pfam" id="PF08630">
    <property type="entry name" value="Dfp1_Him1_M"/>
    <property type="match status" value="1"/>
</dbReference>
<dbReference type="Gene3D" id="6.10.250.3410">
    <property type="entry name" value="DBF zinc finger"/>
    <property type="match status" value="1"/>
</dbReference>
<evidence type="ECO:0000256" key="3">
    <source>
        <dbReference type="ARBA" id="ARBA00022833"/>
    </source>
</evidence>
<name>A0A9P5XWP7_9AGAR</name>
<feature type="compositionally biased region" description="Basic and acidic residues" evidence="5">
    <location>
        <begin position="63"/>
        <end position="76"/>
    </location>
</feature>
<keyword evidence="8" id="KW-1185">Reference proteome</keyword>
<feature type="region of interest" description="Disordered" evidence="5">
    <location>
        <begin position="581"/>
        <end position="600"/>
    </location>
</feature>
<dbReference type="GO" id="GO:0003676">
    <property type="term" value="F:nucleic acid binding"/>
    <property type="evidence" value="ECO:0007669"/>
    <property type="project" value="InterPro"/>
</dbReference>
<dbReference type="GO" id="GO:0008270">
    <property type="term" value="F:zinc ion binding"/>
    <property type="evidence" value="ECO:0007669"/>
    <property type="project" value="UniProtKB-KW"/>
</dbReference>
<dbReference type="GO" id="GO:1901987">
    <property type="term" value="P:regulation of cell cycle phase transition"/>
    <property type="evidence" value="ECO:0007669"/>
    <property type="project" value="TreeGrafter"/>
</dbReference>
<dbReference type="InterPro" id="IPR013939">
    <property type="entry name" value="Regulatory_Dfp1/Him1"/>
</dbReference>
<dbReference type="SMART" id="SM00586">
    <property type="entry name" value="ZnF_DBF"/>
    <property type="match status" value="1"/>
</dbReference>
<reference evidence="7" key="1">
    <citation type="submission" date="2020-11" db="EMBL/GenBank/DDBJ databases">
        <authorList>
            <consortium name="DOE Joint Genome Institute"/>
            <person name="Ahrendt S."/>
            <person name="Riley R."/>
            <person name="Andreopoulos W."/>
            <person name="Labutti K."/>
            <person name="Pangilinan J."/>
            <person name="Ruiz-Duenas F.J."/>
            <person name="Barrasa J.M."/>
            <person name="Sanchez-Garcia M."/>
            <person name="Camarero S."/>
            <person name="Miyauchi S."/>
            <person name="Serrano A."/>
            <person name="Linde D."/>
            <person name="Babiker R."/>
            <person name="Drula E."/>
            <person name="Ayuso-Fernandez I."/>
            <person name="Pacheco R."/>
            <person name="Padilla G."/>
            <person name="Ferreira P."/>
            <person name="Barriuso J."/>
            <person name="Kellner H."/>
            <person name="Castanera R."/>
            <person name="Alfaro M."/>
            <person name="Ramirez L."/>
            <person name="Pisabarro A.G."/>
            <person name="Kuo A."/>
            <person name="Tritt A."/>
            <person name="Lipzen A."/>
            <person name="He G."/>
            <person name="Yan M."/>
            <person name="Ng V."/>
            <person name="Cullen D."/>
            <person name="Martin F."/>
            <person name="Rosso M.-N."/>
            <person name="Henrissat B."/>
            <person name="Hibbett D."/>
            <person name="Martinez A.T."/>
            <person name="Grigoriev I.V."/>
        </authorList>
    </citation>
    <scope>NUCLEOTIDE SEQUENCE</scope>
    <source>
        <strain evidence="7">CBS 247.69</strain>
    </source>
</reference>
<evidence type="ECO:0000256" key="5">
    <source>
        <dbReference type="SAM" id="MobiDB-lite"/>
    </source>
</evidence>
<dbReference type="GO" id="GO:0031431">
    <property type="term" value="C:Dbf4-dependent protein kinase complex"/>
    <property type="evidence" value="ECO:0007669"/>
    <property type="project" value="TreeGrafter"/>
</dbReference>
<dbReference type="InterPro" id="IPR036420">
    <property type="entry name" value="BRCT_dom_sf"/>
</dbReference>
<dbReference type="Pfam" id="PF07535">
    <property type="entry name" value="zf-DBF"/>
    <property type="match status" value="1"/>
</dbReference>
<comment type="caution">
    <text evidence="7">The sequence shown here is derived from an EMBL/GenBank/DDBJ whole genome shotgun (WGS) entry which is preliminary data.</text>
</comment>